<accession>U2UY57</accession>
<proteinExistence type="predicted"/>
<evidence type="ECO:0000256" key="1">
    <source>
        <dbReference type="SAM" id="Coils"/>
    </source>
</evidence>
<dbReference type="STRING" id="1125712.HMPREF1316_2356"/>
<evidence type="ECO:0000313" key="3">
    <source>
        <dbReference type="EMBL" id="ERL08047.1"/>
    </source>
</evidence>
<keyword evidence="2" id="KW-0812">Transmembrane</keyword>
<evidence type="ECO:0000256" key="2">
    <source>
        <dbReference type="SAM" id="Phobius"/>
    </source>
</evidence>
<dbReference type="Proteomes" id="UP000016638">
    <property type="component" value="Unassembled WGS sequence"/>
</dbReference>
<keyword evidence="2" id="KW-1133">Transmembrane helix</keyword>
<dbReference type="AlphaFoldDB" id="U2UY57"/>
<keyword evidence="1" id="KW-0175">Coiled coil</keyword>
<feature type="coiled-coil region" evidence="1">
    <location>
        <begin position="68"/>
        <end position="109"/>
    </location>
</feature>
<feature type="transmembrane region" description="Helical" evidence="2">
    <location>
        <begin position="12"/>
        <end position="30"/>
    </location>
</feature>
<sequence length="109" mass="12236">MIGINPLTFDQIVALVSMLVAAGALVLSMVSKWGDDGQRQDTEVARQQMLNDKLDSISGMVSETRDDVRELRRMIDGHGREIARLSQDVDGLRGRVKHLEIRMDDMQGR</sequence>
<organism evidence="3 4">
    <name type="scientific">Olsenella profusa F0195</name>
    <dbReference type="NCBI Taxonomy" id="1125712"/>
    <lineage>
        <taxon>Bacteria</taxon>
        <taxon>Bacillati</taxon>
        <taxon>Actinomycetota</taxon>
        <taxon>Coriobacteriia</taxon>
        <taxon>Coriobacteriales</taxon>
        <taxon>Atopobiaceae</taxon>
        <taxon>Olsenella</taxon>
    </lineage>
</organism>
<gene>
    <name evidence="3" type="ORF">HMPREF1316_2356</name>
</gene>
<dbReference type="RefSeq" id="WP_021726322.1">
    <property type="nucleotide sequence ID" value="NZ_AWEZ01000047.1"/>
</dbReference>
<evidence type="ECO:0000313" key="4">
    <source>
        <dbReference type="Proteomes" id="UP000016638"/>
    </source>
</evidence>
<reference evidence="3 4" key="1">
    <citation type="submission" date="2013-08" db="EMBL/GenBank/DDBJ databases">
        <authorList>
            <person name="Durkin A.S."/>
            <person name="Haft D.R."/>
            <person name="McCorrison J."/>
            <person name="Torralba M."/>
            <person name="Gillis M."/>
            <person name="Haft D.H."/>
            <person name="Methe B."/>
            <person name="Sutton G."/>
            <person name="Nelson K.E."/>
        </authorList>
    </citation>
    <scope>NUCLEOTIDE SEQUENCE [LARGE SCALE GENOMIC DNA]</scope>
    <source>
        <strain evidence="3 4">F0195</strain>
    </source>
</reference>
<keyword evidence="4" id="KW-1185">Reference proteome</keyword>
<dbReference type="Gene3D" id="1.20.5.340">
    <property type="match status" value="1"/>
</dbReference>
<dbReference type="EMBL" id="AWEZ01000047">
    <property type="protein sequence ID" value="ERL08047.1"/>
    <property type="molecule type" value="Genomic_DNA"/>
</dbReference>
<name>U2UY57_9ACTN</name>
<protein>
    <submittedName>
        <fullName evidence="3">Uncharacterized protein</fullName>
    </submittedName>
</protein>
<comment type="caution">
    <text evidence="3">The sequence shown here is derived from an EMBL/GenBank/DDBJ whole genome shotgun (WGS) entry which is preliminary data.</text>
</comment>
<dbReference type="PATRIC" id="fig|1125712.3.peg.1415"/>
<keyword evidence="2" id="KW-0472">Membrane</keyword>